<keyword evidence="4" id="KW-1185">Reference proteome</keyword>
<accession>A0A9P1MCY8</accession>
<dbReference type="AlphaFoldDB" id="A0A9P1MCY8"/>
<dbReference type="InterPro" id="IPR052953">
    <property type="entry name" value="Ser-rich/MCO-related"/>
</dbReference>
<dbReference type="SUPFAM" id="SSF49503">
    <property type="entry name" value="Cupredoxins"/>
    <property type="match status" value="1"/>
</dbReference>
<evidence type="ECO:0000313" key="3">
    <source>
        <dbReference type="EMBL" id="CAI4217166.1"/>
    </source>
</evidence>
<dbReference type="InterPro" id="IPR008972">
    <property type="entry name" value="Cupredoxin"/>
</dbReference>
<dbReference type="CDD" id="cd00920">
    <property type="entry name" value="Cupredoxin"/>
    <property type="match status" value="1"/>
</dbReference>
<feature type="signal peptide" evidence="2">
    <location>
        <begin position="1"/>
        <end position="17"/>
    </location>
</feature>
<keyword evidence="2" id="KW-0732">Signal</keyword>
<dbReference type="Gene3D" id="2.60.40.420">
    <property type="entry name" value="Cupredoxins - blue copper proteins"/>
    <property type="match status" value="1"/>
</dbReference>
<dbReference type="PANTHER" id="PTHR34883:SF17">
    <property type="entry name" value="CUPREDOXIN"/>
    <property type="match status" value="1"/>
</dbReference>
<name>A0A9P1MCY8_9PEZI</name>
<evidence type="ECO:0000256" key="1">
    <source>
        <dbReference type="SAM" id="MobiDB-lite"/>
    </source>
</evidence>
<protein>
    <recommendedName>
        <fullName evidence="5">Extracellular serine-rich protein</fullName>
    </recommendedName>
</protein>
<evidence type="ECO:0000313" key="4">
    <source>
        <dbReference type="Proteomes" id="UP000838763"/>
    </source>
</evidence>
<feature type="region of interest" description="Disordered" evidence="1">
    <location>
        <begin position="156"/>
        <end position="185"/>
    </location>
</feature>
<reference evidence="3" key="1">
    <citation type="submission" date="2022-11" db="EMBL/GenBank/DDBJ databases">
        <authorList>
            <person name="Scott C."/>
            <person name="Bruce N."/>
        </authorList>
    </citation>
    <scope>NUCLEOTIDE SEQUENCE</scope>
</reference>
<evidence type="ECO:0000256" key="2">
    <source>
        <dbReference type="SAM" id="SignalP"/>
    </source>
</evidence>
<organism evidence="3 4">
    <name type="scientific">Parascedosporium putredinis</name>
    <dbReference type="NCBI Taxonomy" id="1442378"/>
    <lineage>
        <taxon>Eukaryota</taxon>
        <taxon>Fungi</taxon>
        <taxon>Dikarya</taxon>
        <taxon>Ascomycota</taxon>
        <taxon>Pezizomycotina</taxon>
        <taxon>Sordariomycetes</taxon>
        <taxon>Hypocreomycetidae</taxon>
        <taxon>Microascales</taxon>
        <taxon>Microascaceae</taxon>
        <taxon>Parascedosporium</taxon>
    </lineage>
</organism>
<feature type="chain" id="PRO_5040144534" description="Extracellular serine-rich protein" evidence="2">
    <location>
        <begin position="18"/>
        <end position="207"/>
    </location>
</feature>
<sequence>MQLKSIVAAALFGAASAVEVIPVLVGMNANGTAGTFFSPDKVTAPVGSMVQFQFMGGNHTVTQSTFDQPCTPISAINASAVGVNTGYVPAMNAMQSGQIPVYSIMINDTRPIWLYCAQGRHCQSGMVMVINENTAANSSRSIENHRTLAATVQQATLPSGVPGNNNGGQTGDNTQDNNNNGNVPGAAADIRVPAALLAVAAGAAMFL</sequence>
<proteinExistence type="predicted"/>
<feature type="compositionally biased region" description="Low complexity" evidence="1">
    <location>
        <begin position="171"/>
        <end position="182"/>
    </location>
</feature>
<dbReference type="Proteomes" id="UP000838763">
    <property type="component" value="Unassembled WGS sequence"/>
</dbReference>
<dbReference type="OrthoDB" id="2331100at2759"/>
<comment type="caution">
    <text evidence="3">The sequence shown here is derived from an EMBL/GenBank/DDBJ whole genome shotgun (WGS) entry which is preliminary data.</text>
</comment>
<gene>
    <name evidence="3" type="ORF">PPNO1_LOCUS6784</name>
</gene>
<dbReference type="EMBL" id="CALLCH030000016">
    <property type="protein sequence ID" value="CAI4217166.1"/>
    <property type="molecule type" value="Genomic_DNA"/>
</dbReference>
<dbReference type="PANTHER" id="PTHR34883">
    <property type="entry name" value="SERINE-RICH PROTEIN, PUTATIVE-RELATED-RELATED"/>
    <property type="match status" value="1"/>
</dbReference>
<evidence type="ECO:0008006" key="5">
    <source>
        <dbReference type="Google" id="ProtNLM"/>
    </source>
</evidence>